<organism evidence="1 2">
    <name type="scientific">Campylobacter geochelonis</name>
    <dbReference type="NCBI Taxonomy" id="1780362"/>
    <lineage>
        <taxon>Bacteria</taxon>
        <taxon>Pseudomonadati</taxon>
        <taxon>Campylobacterota</taxon>
        <taxon>Epsilonproteobacteria</taxon>
        <taxon>Campylobacterales</taxon>
        <taxon>Campylobacteraceae</taxon>
        <taxon>Campylobacter</taxon>
    </lineage>
</organism>
<name>A0A128EK04_9BACT</name>
<dbReference type="RefSeq" id="WP_165590168.1">
    <property type="nucleotide sequence ID" value="NZ_CP053844.1"/>
</dbReference>
<gene>
    <name evidence="1" type="ORF">ERS672216_01644</name>
</gene>
<evidence type="ECO:0000313" key="2">
    <source>
        <dbReference type="Proteomes" id="UP000069632"/>
    </source>
</evidence>
<proteinExistence type="predicted"/>
<dbReference type="Proteomes" id="UP000069632">
    <property type="component" value="Unassembled WGS sequence"/>
</dbReference>
<evidence type="ECO:0000313" key="1">
    <source>
        <dbReference type="EMBL" id="CZE48891.1"/>
    </source>
</evidence>
<keyword evidence="2" id="KW-1185">Reference proteome</keyword>
<dbReference type="EMBL" id="FIZP01000012">
    <property type="protein sequence ID" value="CZE48891.1"/>
    <property type="molecule type" value="Genomic_DNA"/>
</dbReference>
<dbReference type="AlphaFoldDB" id="A0A128EK04"/>
<sequence length="55" mass="6371">MIIALIFLIFVAIIFGIDYIFFFDVDIKTPAKSEISRDVNKTNSSQYLKNILIKE</sequence>
<reference evidence="1 2" key="1">
    <citation type="submission" date="2016-02" db="EMBL/GenBank/DDBJ databases">
        <authorList>
            <consortium name="Pathogen Informatics"/>
        </authorList>
    </citation>
    <scope>NUCLEOTIDE SEQUENCE [LARGE SCALE GENOMIC DNA]</scope>
    <source>
        <strain evidence="1 2">RC20</strain>
    </source>
</reference>
<protein>
    <submittedName>
        <fullName evidence="1">Uncharacterized protein</fullName>
    </submittedName>
</protein>
<accession>A0A128EK04</accession>